<keyword evidence="4 6" id="KW-1133">Transmembrane helix</keyword>
<dbReference type="GO" id="GO:0005886">
    <property type="term" value="C:plasma membrane"/>
    <property type="evidence" value="ECO:0007669"/>
    <property type="project" value="UniProtKB-SubCell"/>
</dbReference>
<dbReference type="InterPro" id="IPR013525">
    <property type="entry name" value="ABC2_TM"/>
</dbReference>
<evidence type="ECO:0000259" key="7">
    <source>
        <dbReference type="Pfam" id="PF12698"/>
    </source>
</evidence>
<dbReference type="Proteomes" id="UP000266177">
    <property type="component" value="Unassembled WGS sequence"/>
</dbReference>
<feature type="transmembrane region" description="Helical" evidence="6">
    <location>
        <begin position="241"/>
        <end position="265"/>
    </location>
</feature>
<comment type="caution">
    <text evidence="8">The sequence shown here is derived from an EMBL/GenBank/DDBJ whole genome shotgun (WGS) entry which is preliminary data.</text>
</comment>
<accession>A0A3A3GNH5</accession>
<feature type="transmembrane region" description="Helical" evidence="6">
    <location>
        <begin position="188"/>
        <end position="212"/>
    </location>
</feature>
<keyword evidence="5 6" id="KW-0472">Membrane</keyword>
<organism evidence="8 9">
    <name type="scientific">Paenibacillus thiaminolyticus</name>
    <name type="common">Bacillus thiaminolyticus</name>
    <dbReference type="NCBI Taxonomy" id="49283"/>
    <lineage>
        <taxon>Bacteria</taxon>
        <taxon>Bacillati</taxon>
        <taxon>Bacillota</taxon>
        <taxon>Bacilli</taxon>
        <taxon>Bacillales</taxon>
        <taxon>Paenibacillaceae</taxon>
        <taxon>Paenibacillus</taxon>
    </lineage>
</organism>
<gene>
    <name evidence="8" type="ORF">DQX05_01790</name>
</gene>
<feature type="transmembrane region" description="Helical" evidence="6">
    <location>
        <begin position="346"/>
        <end position="364"/>
    </location>
</feature>
<dbReference type="EMBL" id="QYZD01000001">
    <property type="protein sequence ID" value="RJG26784.1"/>
    <property type="molecule type" value="Genomic_DNA"/>
</dbReference>
<dbReference type="Pfam" id="PF12698">
    <property type="entry name" value="ABC2_membrane_3"/>
    <property type="match status" value="1"/>
</dbReference>
<evidence type="ECO:0000256" key="6">
    <source>
        <dbReference type="SAM" id="Phobius"/>
    </source>
</evidence>
<evidence type="ECO:0000256" key="2">
    <source>
        <dbReference type="ARBA" id="ARBA00022475"/>
    </source>
</evidence>
<dbReference type="PANTHER" id="PTHR30294:SF29">
    <property type="entry name" value="MULTIDRUG ABC TRANSPORTER PERMEASE YBHS-RELATED"/>
    <property type="match status" value="1"/>
</dbReference>
<proteinExistence type="predicted"/>
<dbReference type="AlphaFoldDB" id="A0A3A3GNH5"/>
<dbReference type="PANTHER" id="PTHR30294">
    <property type="entry name" value="MEMBRANE COMPONENT OF ABC TRANSPORTER YHHJ-RELATED"/>
    <property type="match status" value="1"/>
</dbReference>
<dbReference type="OrthoDB" id="9768837at2"/>
<feature type="transmembrane region" description="Helical" evidence="6">
    <location>
        <begin position="318"/>
        <end position="339"/>
    </location>
</feature>
<keyword evidence="3 6" id="KW-0812">Transmembrane</keyword>
<evidence type="ECO:0000256" key="4">
    <source>
        <dbReference type="ARBA" id="ARBA00022989"/>
    </source>
</evidence>
<comment type="subcellular location">
    <subcellularLocation>
        <location evidence="1">Cell membrane</location>
        <topology evidence="1">Multi-pass membrane protein</topology>
    </subcellularLocation>
</comment>
<name>A0A3A3GNH5_PANTH</name>
<feature type="domain" description="ABC-2 type transporter transmembrane" evidence="7">
    <location>
        <begin position="19"/>
        <end position="395"/>
    </location>
</feature>
<evidence type="ECO:0000313" key="8">
    <source>
        <dbReference type="EMBL" id="RJG26784.1"/>
    </source>
</evidence>
<keyword evidence="2" id="KW-1003">Cell membrane</keyword>
<protein>
    <submittedName>
        <fullName evidence="8">ABC transporter permease</fullName>
    </submittedName>
</protein>
<evidence type="ECO:0000256" key="1">
    <source>
        <dbReference type="ARBA" id="ARBA00004651"/>
    </source>
</evidence>
<dbReference type="RefSeq" id="WP_119790344.1">
    <property type="nucleotide sequence ID" value="NZ_QYZD01000001.1"/>
</dbReference>
<dbReference type="InterPro" id="IPR051449">
    <property type="entry name" value="ABC-2_transporter_component"/>
</dbReference>
<sequence>MNNVWTVIGFTLRTKLMTKSFLISTLVLALLISVGANVPYFISLFSKNEPSTIGIVSGPHPDIAKSLMDHYAKQEKTDFRFVPYTDATEEQLKKDVQAGEIEGYIMFEDKAQGEFPLVVYSGKDGLDMEKESKLTGTLTLIKTEWLVKDSLTPEQIAQLNQPVQVENKTILKEGGNTGKEENPAKKGISIVVVTVLIILFFMTNTMTGNMIASEVTQEKSSRIMEILITSVSPLAQMFGKIIGMFILGLMQIVLFFLVMIGNLMLPHNNAPLKAINFDMSMIDWNVVGGGVLLYVLGYFLYATLFAAVGSIVSRTEDLGQAIMPITMLTLAAFYIAIFSVSTPNSLLVKISSFIPFFTPTSMLLRLGAGEVAWWEFGTSIVILLASVFVFGWLAAKIYRTGVLMYGKRPSWKELRKAMKAYKI</sequence>
<feature type="transmembrane region" description="Helical" evidence="6">
    <location>
        <begin position="286"/>
        <end position="312"/>
    </location>
</feature>
<dbReference type="GO" id="GO:0140359">
    <property type="term" value="F:ABC-type transporter activity"/>
    <property type="evidence" value="ECO:0007669"/>
    <property type="project" value="InterPro"/>
</dbReference>
<feature type="transmembrane region" description="Helical" evidence="6">
    <location>
        <begin position="20"/>
        <end position="42"/>
    </location>
</feature>
<evidence type="ECO:0000313" key="9">
    <source>
        <dbReference type="Proteomes" id="UP000266177"/>
    </source>
</evidence>
<reference evidence="8 9" key="1">
    <citation type="submission" date="2018-09" db="EMBL/GenBank/DDBJ databases">
        <title>Paenibacillus SK2017-BO5.</title>
        <authorList>
            <person name="Piskunova J.V."/>
            <person name="Dubiley S.A."/>
            <person name="Severinov K.V."/>
        </authorList>
    </citation>
    <scope>NUCLEOTIDE SEQUENCE [LARGE SCALE GENOMIC DNA]</scope>
    <source>
        <strain evidence="8 9">BO5</strain>
    </source>
</reference>
<feature type="transmembrane region" description="Helical" evidence="6">
    <location>
        <begin position="376"/>
        <end position="398"/>
    </location>
</feature>
<evidence type="ECO:0000256" key="5">
    <source>
        <dbReference type="ARBA" id="ARBA00023136"/>
    </source>
</evidence>
<evidence type="ECO:0000256" key="3">
    <source>
        <dbReference type="ARBA" id="ARBA00022692"/>
    </source>
</evidence>